<dbReference type="RefSeq" id="WP_245369640.1">
    <property type="nucleotide sequence ID" value="NZ_JAGGMS010000001.1"/>
</dbReference>
<organism evidence="1 2">
    <name type="scientific">Amycolatopsis magusensis</name>
    <dbReference type="NCBI Taxonomy" id="882444"/>
    <lineage>
        <taxon>Bacteria</taxon>
        <taxon>Bacillati</taxon>
        <taxon>Actinomycetota</taxon>
        <taxon>Actinomycetes</taxon>
        <taxon>Pseudonocardiales</taxon>
        <taxon>Pseudonocardiaceae</taxon>
        <taxon>Amycolatopsis</taxon>
    </lineage>
</organism>
<keyword evidence="1" id="KW-0326">Glycosidase</keyword>
<accession>A0ABS4Q4W2</accession>
<protein>
    <submittedName>
        <fullName evidence="1">DNA-3-methyladenine glycosylase II</fullName>
        <ecNumber evidence="1">3.2.2.21</ecNumber>
    </submittedName>
</protein>
<keyword evidence="2" id="KW-1185">Reference proteome</keyword>
<dbReference type="Gene3D" id="1.10.340.30">
    <property type="entry name" value="Hypothetical protein, domain 2"/>
    <property type="match status" value="1"/>
</dbReference>
<dbReference type="SUPFAM" id="SSF48150">
    <property type="entry name" value="DNA-glycosylase"/>
    <property type="match status" value="1"/>
</dbReference>
<evidence type="ECO:0000313" key="2">
    <source>
        <dbReference type="Proteomes" id="UP000741013"/>
    </source>
</evidence>
<proteinExistence type="predicted"/>
<dbReference type="InterPro" id="IPR011257">
    <property type="entry name" value="DNA_glycosylase"/>
</dbReference>
<dbReference type="Proteomes" id="UP000741013">
    <property type="component" value="Unassembled WGS sequence"/>
</dbReference>
<name>A0ABS4Q4W2_9PSEU</name>
<gene>
    <name evidence="1" type="ORF">JOM49_008250</name>
</gene>
<sequence length="281" mass="30369">MFTAAPQGLTVSNSIMMLDHPAWLGGPDGRARRVVRSAGAVWSVVCKPEGRAHAIDVDRLAGDPGTAPVVDVIDPAALTGDDVVCGLLRAEGPVARLRNPDVWDALGTSVIRQVIRAGQARLLYRRFCQAHGERYETTAGPAWLFPDPDVVLALSDDEFAALGMKFFRRGLRAAAEASLKFADEWTGMPGTRLVAEVQSVSRIGPWTAGATVADVTNDFSFYPFADLAVRTWAGTLAPAVSWPETEREFGRTWQAMAGTQLSERTLLTLAWRVRHATGVAL</sequence>
<reference evidence="1 2" key="1">
    <citation type="submission" date="2021-03" db="EMBL/GenBank/DDBJ databases">
        <title>Sequencing the genomes of 1000 actinobacteria strains.</title>
        <authorList>
            <person name="Klenk H.-P."/>
        </authorList>
    </citation>
    <scope>NUCLEOTIDE SEQUENCE [LARGE SCALE GENOMIC DNA]</scope>
    <source>
        <strain evidence="1 2">DSM 45510</strain>
    </source>
</reference>
<evidence type="ECO:0000313" key="1">
    <source>
        <dbReference type="EMBL" id="MBP2186724.1"/>
    </source>
</evidence>
<dbReference type="EC" id="3.2.2.21" evidence="1"/>
<comment type="caution">
    <text evidence="1">The sequence shown here is derived from an EMBL/GenBank/DDBJ whole genome shotgun (WGS) entry which is preliminary data.</text>
</comment>
<dbReference type="GO" id="GO:0003905">
    <property type="term" value="F:alkylbase DNA N-glycosylase activity"/>
    <property type="evidence" value="ECO:0007669"/>
    <property type="project" value="UniProtKB-EC"/>
</dbReference>
<keyword evidence="1" id="KW-0378">Hydrolase</keyword>
<dbReference type="EMBL" id="JAGGMS010000001">
    <property type="protein sequence ID" value="MBP2186724.1"/>
    <property type="molecule type" value="Genomic_DNA"/>
</dbReference>